<keyword evidence="9 14" id="KW-0274">FAD</keyword>
<dbReference type="SUPFAM" id="SSF82114">
    <property type="entry name" value="Riboflavin kinase-like"/>
    <property type="match status" value="1"/>
</dbReference>
<evidence type="ECO:0000256" key="8">
    <source>
        <dbReference type="ARBA" id="ARBA00022777"/>
    </source>
</evidence>
<dbReference type="Pfam" id="PF01687">
    <property type="entry name" value="Flavokinase"/>
    <property type="match status" value="1"/>
</dbReference>
<evidence type="ECO:0000313" key="17">
    <source>
        <dbReference type="Proteomes" id="UP000823896"/>
    </source>
</evidence>
<comment type="catalytic activity">
    <reaction evidence="13 14">
        <text>FMN + ATP + H(+) = FAD + diphosphate</text>
        <dbReference type="Rhea" id="RHEA:17237"/>
        <dbReference type="ChEBI" id="CHEBI:15378"/>
        <dbReference type="ChEBI" id="CHEBI:30616"/>
        <dbReference type="ChEBI" id="CHEBI:33019"/>
        <dbReference type="ChEBI" id="CHEBI:57692"/>
        <dbReference type="ChEBI" id="CHEBI:58210"/>
        <dbReference type="EC" id="2.7.7.2"/>
    </reaction>
</comment>
<comment type="pathway">
    <text evidence="2 14">Cofactor biosynthesis; FMN biosynthesis; FMN from riboflavin (ATP route): step 1/1.</text>
</comment>
<dbReference type="InterPro" id="IPR015865">
    <property type="entry name" value="Riboflavin_kinase_bac/euk"/>
</dbReference>
<gene>
    <name evidence="16" type="primary">ribF</name>
    <name evidence="16" type="ORF">H9702_05240</name>
</gene>
<evidence type="ECO:0000256" key="4">
    <source>
        <dbReference type="ARBA" id="ARBA00022643"/>
    </source>
</evidence>
<comment type="catalytic activity">
    <reaction evidence="12 14">
        <text>riboflavin + ATP = FMN + ADP + H(+)</text>
        <dbReference type="Rhea" id="RHEA:14357"/>
        <dbReference type="ChEBI" id="CHEBI:15378"/>
        <dbReference type="ChEBI" id="CHEBI:30616"/>
        <dbReference type="ChEBI" id="CHEBI:57986"/>
        <dbReference type="ChEBI" id="CHEBI:58210"/>
        <dbReference type="ChEBI" id="CHEBI:456216"/>
        <dbReference type="EC" id="2.7.1.26"/>
    </reaction>
</comment>
<dbReference type="PIRSF" id="PIRSF004491">
    <property type="entry name" value="FAD_Synth"/>
    <property type="match status" value="1"/>
</dbReference>
<dbReference type="GO" id="GO:0009231">
    <property type="term" value="P:riboflavin biosynthetic process"/>
    <property type="evidence" value="ECO:0007669"/>
    <property type="project" value="InterPro"/>
</dbReference>
<keyword evidence="4 14" id="KW-0288">FMN</keyword>
<evidence type="ECO:0000256" key="11">
    <source>
        <dbReference type="ARBA" id="ARBA00023268"/>
    </source>
</evidence>
<keyword evidence="6 14" id="KW-0548">Nucleotidyltransferase</keyword>
<dbReference type="PANTHER" id="PTHR22749:SF6">
    <property type="entry name" value="RIBOFLAVIN KINASE"/>
    <property type="match status" value="1"/>
</dbReference>
<protein>
    <recommendedName>
        <fullName evidence="14">Riboflavin biosynthesis protein</fullName>
    </recommendedName>
    <domain>
        <recommendedName>
            <fullName evidence="14">Riboflavin kinase</fullName>
            <ecNumber evidence="14">2.7.1.26</ecNumber>
        </recommendedName>
        <alternativeName>
            <fullName evidence="14">Flavokinase</fullName>
        </alternativeName>
    </domain>
    <domain>
        <recommendedName>
            <fullName evidence="14">FMN adenylyltransferase</fullName>
            <ecNumber evidence="14">2.7.7.2</ecNumber>
        </recommendedName>
        <alternativeName>
            <fullName evidence="14">FAD pyrophosphorylase</fullName>
        </alternativeName>
        <alternativeName>
            <fullName evidence="14">FAD synthase</fullName>
        </alternativeName>
    </domain>
</protein>
<keyword evidence="5 14" id="KW-0808">Transferase</keyword>
<evidence type="ECO:0000256" key="3">
    <source>
        <dbReference type="ARBA" id="ARBA00022630"/>
    </source>
</evidence>
<dbReference type="EC" id="2.7.1.26" evidence="14"/>
<accession>A0A9D2NR79</accession>
<reference evidence="16" key="2">
    <citation type="submission" date="2021-04" db="EMBL/GenBank/DDBJ databases">
        <authorList>
            <person name="Gilroy R."/>
        </authorList>
    </citation>
    <scope>NUCLEOTIDE SEQUENCE</scope>
    <source>
        <strain evidence="16">CHK187-11901</strain>
    </source>
</reference>
<dbReference type="GO" id="GO:0005524">
    <property type="term" value="F:ATP binding"/>
    <property type="evidence" value="ECO:0007669"/>
    <property type="project" value="UniProtKB-UniRule"/>
</dbReference>
<evidence type="ECO:0000256" key="13">
    <source>
        <dbReference type="ARBA" id="ARBA00049494"/>
    </source>
</evidence>
<name>A0A9D2NR79_9FIRM</name>
<evidence type="ECO:0000313" key="16">
    <source>
        <dbReference type="EMBL" id="HJC36517.1"/>
    </source>
</evidence>
<dbReference type="EMBL" id="DWWM01000032">
    <property type="protein sequence ID" value="HJC36517.1"/>
    <property type="molecule type" value="Genomic_DNA"/>
</dbReference>
<dbReference type="Gene3D" id="2.40.30.30">
    <property type="entry name" value="Riboflavin kinase-like"/>
    <property type="match status" value="1"/>
</dbReference>
<comment type="similarity">
    <text evidence="14">Belongs to the ribF family.</text>
</comment>
<dbReference type="AlphaFoldDB" id="A0A9D2NR79"/>
<dbReference type="EC" id="2.7.7.2" evidence="14"/>
<evidence type="ECO:0000256" key="12">
    <source>
        <dbReference type="ARBA" id="ARBA00047880"/>
    </source>
</evidence>
<dbReference type="GO" id="GO:0006747">
    <property type="term" value="P:FAD biosynthetic process"/>
    <property type="evidence" value="ECO:0007669"/>
    <property type="project" value="UniProtKB-UniRule"/>
</dbReference>
<evidence type="ECO:0000256" key="5">
    <source>
        <dbReference type="ARBA" id="ARBA00022679"/>
    </source>
</evidence>
<evidence type="ECO:0000256" key="14">
    <source>
        <dbReference type="PIRNR" id="PIRNR004491"/>
    </source>
</evidence>
<comment type="caution">
    <text evidence="16">The sequence shown here is derived from an EMBL/GenBank/DDBJ whole genome shotgun (WGS) entry which is preliminary data.</text>
</comment>
<keyword evidence="10 14" id="KW-0067">ATP-binding</keyword>
<evidence type="ECO:0000256" key="1">
    <source>
        <dbReference type="ARBA" id="ARBA00004726"/>
    </source>
</evidence>
<reference evidence="16" key="1">
    <citation type="journal article" date="2021" name="PeerJ">
        <title>Extensive microbial diversity within the chicken gut microbiome revealed by metagenomics and culture.</title>
        <authorList>
            <person name="Gilroy R."/>
            <person name="Ravi A."/>
            <person name="Getino M."/>
            <person name="Pursley I."/>
            <person name="Horton D.L."/>
            <person name="Alikhan N.F."/>
            <person name="Baker D."/>
            <person name="Gharbi K."/>
            <person name="Hall N."/>
            <person name="Watson M."/>
            <person name="Adriaenssens E.M."/>
            <person name="Foster-Nyarko E."/>
            <person name="Jarju S."/>
            <person name="Secka A."/>
            <person name="Antonio M."/>
            <person name="Oren A."/>
            <person name="Chaudhuri R.R."/>
            <person name="La Ragione R."/>
            <person name="Hildebrand F."/>
            <person name="Pallen M.J."/>
        </authorList>
    </citation>
    <scope>NUCLEOTIDE SEQUENCE</scope>
    <source>
        <strain evidence="16">CHK187-11901</strain>
    </source>
</reference>
<evidence type="ECO:0000256" key="10">
    <source>
        <dbReference type="ARBA" id="ARBA00022840"/>
    </source>
</evidence>
<dbReference type="Pfam" id="PF06574">
    <property type="entry name" value="FAD_syn"/>
    <property type="match status" value="1"/>
</dbReference>
<dbReference type="Gene3D" id="3.40.50.620">
    <property type="entry name" value="HUPs"/>
    <property type="match status" value="1"/>
</dbReference>
<keyword evidence="11" id="KW-0511">Multifunctional enzyme</keyword>
<keyword evidence="8 14" id="KW-0418">Kinase</keyword>
<dbReference type="Proteomes" id="UP000823896">
    <property type="component" value="Unassembled WGS sequence"/>
</dbReference>
<dbReference type="GO" id="GO:0008531">
    <property type="term" value="F:riboflavin kinase activity"/>
    <property type="evidence" value="ECO:0007669"/>
    <property type="project" value="UniProtKB-UniRule"/>
</dbReference>
<evidence type="ECO:0000259" key="15">
    <source>
        <dbReference type="SMART" id="SM00904"/>
    </source>
</evidence>
<dbReference type="SUPFAM" id="SSF52374">
    <property type="entry name" value="Nucleotidylyl transferase"/>
    <property type="match status" value="1"/>
</dbReference>
<sequence length="312" mass="35729">MKILKRTLGEAWTQSEDIVACIGYFDGLHAGHMGLVRQVVKLARQQQLTPALITFDPDPWVTLRGMHDVAHLTSMRDRQMLAEKAGIQMFIILDFTSEMANMEVEAFHEMLAQMHVRHLVCGHDFHYGRYGAGGPRTLLEQHAFAVSVIEPITYEGVRISSSRIEQLIKEGDMEMAAALLGRFYFIRGKVAHGFQRGRHMRFPTANLQMDSLYLLPRKGVYAGSVEVSGKLHPAMINVGSNPTFRNDVVSIEANIFDFDDNIYGMPVIFRFIRFTREEKRFDSGEELIWQLKSDREMIRALFAQHPDWLKEV</sequence>
<dbReference type="CDD" id="cd02064">
    <property type="entry name" value="FAD_synthetase_N"/>
    <property type="match status" value="1"/>
</dbReference>
<dbReference type="InterPro" id="IPR023465">
    <property type="entry name" value="Riboflavin_kinase_dom_sf"/>
</dbReference>
<dbReference type="InterPro" id="IPR002606">
    <property type="entry name" value="Riboflavin_kinase_bac"/>
</dbReference>
<proteinExistence type="inferred from homology"/>
<organism evidence="16 17">
    <name type="scientific">Candidatus Merdibacter merdavium</name>
    <dbReference type="NCBI Taxonomy" id="2838692"/>
    <lineage>
        <taxon>Bacteria</taxon>
        <taxon>Bacillati</taxon>
        <taxon>Bacillota</taxon>
        <taxon>Erysipelotrichia</taxon>
        <taxon>Erysipelotrichales</taxon>
        <taxon>Erysipelotrichaceae</taxon>
        <taxon>Merdibacter</taxon>
    </lineage>
</organism>
<evidence type="ECO:0000256" key="9">
    <source>
        <dbReference type="ARBA" id="ARBA00022827"/>
    </source>
</evidence>
<evidence type="ECO:0000256" key="2">
    <source>
        <dbReference type="ARBA" id="ARBA00005201"/>
    </source>
</evidence>
<dbReference type="PANTHER" id="PTHR22749">
    <property type="entry name" value="RIBOFLAVIN KINASE/FMN ADENYLYLTRANSFERASE"/>
    <property type="match status" value="1"/>
</dbReference>
<dbReference type="InterPro" id="IPR023468">
    <property type="entry name" value="Riboflavin_kinase"/>
</dbReference>
<evidence type="ECO:0000256" key="6">
    <source>
        <dbReference type="ARBA" id="ARBA00022695"/>
    </source>
</evidence>
<dbReference type="NCBIfam" id="TIGR00083">
    <property type="entry name" value="ribF"/>
    <property type="match status" value="1"/>
</dbReference>
<keyword evidence="3 14" id="KW-0285">Flavoprotein</keyword>
<feature type="domain" description="Riboflavin kinase" evidence="15">
    <location>
        <begin position="179"/>
        <end position="303"/>
    </location>
</feature>
<evidence type="ECO:0000256" key="7">
    <source>
        <dbReference type="ARBA" id="ARBA00022741"/>
    </source>
</evidence>
<dbReference type="InterPro" id="IPR015864">
    <property type="entry name" value="FAD_synthase"/>
</dbReference>
<dbReference type="SMART" id="SM00904">
    <property type="entry name" value="Flavokinase"/>
    <property type="match status" value="1"/>
</dbReference>
<dbReference type="GO" id="GO:0009398">
    <property type="term" value="P:FMN biosynthetic process"/>
    <property type="evidence" value="ECO:0007669"/>
    <property type="project" value="UniProtKB-UniRule"/>
</dbReference>
<dbReference type="InterPro" id="IPR014729">
    <property type="entry name" value="Rossmann-like_a/b/a_fold"/>
</dbReference>
<comment type="pathway">
    <text evidence="1 14">Cofactor biosynthesis; FAD biosynthesis; FAD from FMN: step 1/1.</text>
</comment>
<keyword evidence="7 14" id="KW-0547">Nucleotide-binding</keyword>
<dbReference type="GO" id="GO:0003919">
    <property type="term" value="F:FMN adenylyltransferase activity"/>
    <property type="evidence" value="ECO:0007669"/>
    <property type="project" value="UniProtKB-UniRule"/>
</dbReference>